<dbReference type="Gene3D" id="2.60.40.10">
    <property type="entry name" value="Immunoglobulins"/>
    <property type="match status" value="1"/>
</dbReference>
<keyword evidence="1" id="KW-0963">Cytoplasm</keyword>
<dbReference type="PROSITE" id="PS50202">
    <property type="entry name" value="MSP"/>
    <property type="match status" value="1"/>
</dbReference>
<evidence type="ECO:0000256" key="1">
    <source>
        <dbReference type="RuleBase" id="RU003425"/>
    </source>
</evidence>
<protein>
    <recommendedName>
        <fullName evidence="1">Major sperm protein</fullName>
    </recommendedName>
</protein>
<keyword evidence="1" id="KW-0206">Cytoskeleton</keyword>
<name>A0AAF5CR17_STRER</name>
<accession>A0AAF5CR17</accession>
<organism evidence="3 4">
    <name type="scientific">Strongyloides stercoralis</name>
    <name type="common">Threadworm</name>
    <dbReference type="NCBI Taxonomy" id="6248"/>
    <lineage>
        <taxon>Eukaryota</taxon>
        <taxon>Metazoa</taxon>
        <taxon>Ecdysozoa</taxon>
        <taxon>Nematoda</taxon>
        <taxon>Chromadorea</taxon>
        <taxon>Rhabditida</taxon>
        <taxon>Tylenchina</taxon>
        <taxon>Panagrolaimomorpha</taxon>
        <taxon>Strongyloidoidea</taxon>
        <taxon>Strongyloididae</taxon>
        <taxon>Strongyloides</taxon>
    </lineage>
</organism>
<sequence>MENFSLILRPSNKITFPKPIPGFETSENHLFLKNIGNERVAVKIKSSCNTMFRSSPVFISLDAGEARIIRLIYFTKNDIPDDGKHRFSIYIVPSPESESLREAFASEKGKSALKKNLQIYFQKQYNDNTVEKITDLYNNNS</sequence>
<dbReference type="Pfam" id="PF00635">
    <property type="entry name" value="Motile_Sperm"/>
    <property type="match status" value="1"/>
</dbReference>
<evidence type="ECO:0000313" key="4">
    <source>
        <dbReference type="WBParaSite" id="TCONS_00000502.p1"/>
    </source>
</evidence>
<evidence type="ECO:0000313" key="3">
    <source>
        <dbReference type="Proteomes" id="UP000035681"/>
    </source>
</evidence>
<proteinExistence type="predicted"/>
<dbReference type="AlphaFoldDB" id="A0AAF5CR17"/>
<reference evidence="4" key="1">
    <citation type="submission" date="2024-02" db="UniProtKB">
        <authorList>
            <consortium name="WormBaseParasite"/>
        </authorList>
    </citation>
    <scope>IDENTIFICATION</scope>
</reference>
<dbReference type="InterPro" id="IPR013783">
    <property type="entry name" value="Ig-like_fold"/>
</dbReference>
<comment type="function">
    <text evidence="1">Central component in molecular interactions underlying sperm crawling. Forms an extensive filament system that extends from sperm villipoda, along the leading edge of the pseudopod.</text>
</comment>
<dbReference type="SUPFAM" id="SSF49354">
    <property type="entry name" value="PapD-like"/>
    <property type="match status" value="1"/>
</dbReference>
<dbReference type="InterPro" id="IPR000535">
    <property type="entry name" value="MSP_dom"/>
</dbReference>
<evidence type="ECO:0000259" key="2">
    <source>
        <dbReference type="PROSITE" id="PS50202"/>
    </source>
</evidence>
<dbReference type="InterPro" id="IPR008962">
    <property type="entry name" value="PapD-like_sf"/>
</dbReference>
<keyword evidence="3" id="KW-1185">Reference proteome</keyword>
<dbReference type="Proteomes" id="UP000035681">
    <property type="component" value="Unplaced"/>
</dbReference>
<dbReference type="WBParaSite" id="TCONS_00000502.p1">
    <property type="protein sequence ID" value="TCONS_00000502.p1"/>
    <property type="gene ID" value="XLOC_000508"/>
</dbReference>
<feature type="domain" description="MSP" evidence="2">
    <location>
        <begin position="5"/>
        <end position="122"/>
    </location>
</feature>